<protein>
    <recommendedName>
        <fullName evidence="3">C2H2-type domain-containing protein</fullName>
    </recommendedName>
</protein>
<dbReference type="SUPFAM" id="SSF57667">
    <property type="entry name" value="beta-beta-alpha zinc fingers"/>
    <property type="match status" value="1"/>
</dbReference>
<gene>
    <name evidence="4" type="ORF">MEDL_44779</name>
</gene>
<dbReference type="PROSITE" id="PS50157">
    <property type="entry name" value="ZINC_FINGER_C2H2_2"/>
    <property type="match status" value="1"/>
</dbReference>
<keyword evidence="1" id="KW-0862">Zinc</keyword>
<feature type="region of interest" description="Disordered" evidence="2">
    <location>
        <begin position="219"/>
        <end position="252"/>
    </location>
</feature>
<organism evidence="4 5">
    <name type="scientific">Mytilus edulis</name>
    <name type="common">Blue mussel</name>
    <dbReference type="NCBI Taxonomy" id="6550"/>
    <lineage>
        <taxon>Eukaryota</taxon>
        <taxon>Metazoa</taxon>
        <taxon>Spiralia</taxon>
        <taxon>Lophotrochozoa</taxon>
        <taxon>Mollusca</taxon>
        <taxon>Bivalvia</taxon>
        <taxon>Autobranchia</taxon>
        <taxon>Pteriomorphia</taxon>
        <taxon>Mytilida</taxon>
        <taxon>Mytiloidea</taxon>
        <taxon>Mytilidae</taxon>
        <taxon>Mytilinae</taxon>
        <taxon>Mytilus</taxon>
    </lineage>
</organism>
<dbReference type="InterPro" id="IPR013087">
    <property type="entry name" value="Znf_C2H2_type"/>
</dbReference>
<reference evidence="4" key="1">
    <citation type="submission" date="2021-03" db="EMBL/GenBank/DDBJ databases">
        <authorList>
            <person name="Bekaert M."/>
        </authorList>
    </citation>
    <scope>NUCLEOTIDE SEQUENCE</scope>
</reference>
<dbReference type="PROSITE" id="PS00028">
    <property type="entry name" value="ZINC_FINGER_C2H2_1"/>
    <property type="match status" value="1"/>
</dbReference>
<proteinExistence type="predicted"/>
<evidence type="ECO:0000313" key="4">
    <source>
        <dbReference type="EMBL" id="CAG2232034.1"/>
    </source>
</evidence>
<sequence>MEEPTLFTVITNSSKQHQPFSTTQQETASIHLFNVIAVEDGITPIIEKPPEIISPCHDNGGLYSICQPQIQTEVSWKITPDTQPSYDNEPHVMPEHVAEVFGELRDQPRASLAPIRVAALQTQAWMLVGGDLEDLVTHVNRLEITRPHIIEQAVQGQMEWRDMQPSAWALQEPLEDHPGSQQFKSTPKRPKLDNYIRSTQDGTAAGVAICRAIGEVGLDQSQRDPPLQRQVQTTSPERKSSTDPASATLAEDKEIQDAAKDWLRLSLDREGGRKQRRFNRSDALTRNERGHLVGYKPANNAFTCKACGEVFNNYSSLFDHTQKAHSSQWGGKISTSSTKSITTSHQSSTQSAIDDAVHVLILFHTDLDRYDLLVFFYNTREEIKIT</sequence>
<feature type="region of interest" description="Disordered" evidence="2">
    <location>
        <begin position="174"/>
        <end position="194"/>
    </location>
</feature>
<accession>A0A8S3TEW1</accession>
<comment type="caution">
    <text evidence="4">The sequence shown here is derived from an EMBL/GenBank/DDBJ whole genome shotgun (WGS) entry which is preliminary data.</text>
</comment>
<keyword evidence="1" id="KW-0863">Zinc-finger</keyword>
<evidence type="ECO:0000313" key="5">
    <source>
        <dbReference type="Proteomes" id="UP000683360"/>
    </source>
</evidence>
<keyword evidence="5" id="KW-1185">Reference proteome</keyword>
<dbReference type="AlphaFoldDB" id="A0A8S3TEW1"/>
<dbReference type="InterPro" id="IPR036236">
    <property type="entry name" value="Znf_C2H2_sf"/>
</dbReference>
<name>A0A8S3TEW1_MYTED</name>
<dbReference type="GO" id="GO:0008270">
    <property type="term" value="F:zinc ion binding"/>
    <property type="evidence" value="ECO:0007669"/>
    <property type="project" value="UniProtKB-KW"/>
</dbReference>
<dbReference type="EMBL" id="CAJPWZ010002163">
    <property type="protein sequence ID" value="CAG2232034.1"/>
    <property type="molecule type" value="Genomic_DNA"/>
</dbReference>
<evidence type="ECO:0000256" key="1">
    <source>
        <dbReference type="PROSITE-ProRule" id="PRU00042"/>
    </source>
</evidence>
<evidence type="ECO:0000259" key="3">
    <source>
        <dbReference type="PROSITE" id="PS50157"/>
    </source>
</evidence>
<keyword evidence="1" id="KW-0479">Metal-binding</keyword>
<dbReference type="Proteomes" id="UP000683360">
    <property type="component" value="Unassembled WGS sequence"/>
</dbReference>
<feature type="domain" description="C2H2-type" evidence="3">
    <location>
        <begin position="302"/>
        <end position="330"/>
    </location>
</feature>
<evidence type="ECO:0000256" key="2">
    <source>
        <dbReference type="SAM" id="MobiDB-lite"/>
    </source>
</evidence>